<dbReference type="SMART" id="SM00358">
    <property type="entry name" value="DSRM"/>
    <property type="match status" value="1"/>
</dbReference>
<dbReference type="GO" id="GO:0004525">
    <property type="term" value="F:ribonuclease III activity"/>
    <property type="evidence" value="ECO:0007669"/>
    <property type="project" value="UniProtKB-UniRule"/>
</dbReference>
<evidence type="ECO:0000256" key="9">
    <source>
        <dbReference type="HAMAP-Rule" id="MF_00104"/>
    </source>
</evidence>
<proteinExistence type="inferred from homology"/>
<protein>
    <recommendedName>
        <fullName evidence="9">Ribonuclease 3</fullName>
        <ecNumber evidence="9">3.1.26.3</ecNumber>
    </recommendedName>
    <alternativeName>
        <fullName evidence="9">Ribonuclease III</fullName>
        <shortName evidence="9">RNase III</shortName>
    </alternativeName>
</protein>
<dbReference type="PROSITE" id="PS00517">
    <property type="entry name" value="RNASE_3_1"/>
    <property type="match status" value="1"/>
</dbReference>
<dbReference type="CDD" id="cd10845">
    <property type="entry name" value="DSRM_RNAse_III_family"/>
    <property type="match status" value="1"/>
</dbReference>
<keyword evidence="9" id="KW-0963">Cytoplasm</keyword>
<comment type="subunit">
    <text evidence="9">Homodimer.</text>
</comment>
<evidence type="ECO:0000256" key="8">
    <source>
        <dbReference type="ARBA" id="ARBA00022884"/>
    </source>
</evidence>
<keyword evidence="9" id="KW-0460">Magnesium</keyword>
<comment type="function">
    <text evidence="9">Digests double-stranded RNA. Involved in the processing of primary rRNA transcript to yield the immediate precursors to the large and small rRNAs (23S and 16S). Processes some mRNAs, and tRNAs when they are encoded in the rRNA operon. Processes pre-crRNA and tracrRNA of type II CRISPR loci if present in the organism.</text>
</comment>
<dbReference type="AlphaFoldDB" id="A0A1J5NFC5"/>
<sequence>MDTAELQDCIHHRFAQVKFLETALTHSSFANEQSGIEDNERLEFLGDAVLELCISEEGFRRYPSAHEGQLTRIRSQLVKEQSLAGMARGLKLDQCIRLGRGEELQGGRERDALLADAFEALLGAVFLDGGFEAARRTILELFEDEWPARAMLPETKDYKSRLQEVAQELFRDRPVYVLSGTSGPEHEKLFEVDVTLPRGERFRGVGSSVKRAEQEAARMGLEFLEEE</sequence>
<comment type="subcellular location">
    <subcellularLocation>
        <location evidence="9">Cytoplasm</location>
    </subcellularLocation>
</comment>
<dbReference type="RefSeq" id="WP_071545866.1">
    <property type="nucleotide sequence ID" value="NZ_LKAQ01000004.1"/>
</dbReference>
<feature type="domain" description="DRBM" evidence="10">
    <location>
        <begin position="157"/>
        <end position="226"/>
    </location>
</feature>
<keyword evidence="6 9" id="KW-0255">Endonuclease</keyword>
<dbReference type="EMBL" id="LKAQ01000004">
    <property type="protein sequence ID" value="OIQ50425.1"/>
    <property type="molecule type" value="Genomic_DNA"/>
</dbReference>
<dbReference type="NCBIfam" id="TIGR02191">
    <property type="entry name" value="RNaseIII"/>
    <property type="match status" value="1"/>
</dbReference>
<feature type="binding site" evidence="9">
    <location>
        <position position="119"/>
    </location>
    <ligand>
        <name>Mg(2+)</name>
        <dbReference type="ChEBI" id="CHEBI:18420"/>
    </ligand>
</feature>
<keyword evidence="8 9" id="KW-0694">RNA-binding</keyword>
<evidence type="ECO:0000256" key="7">
    <source>
        <dbReference type="ARBA" id="ARBA00022801"/>
    </source>
</evidence>
<feature type="binding site" evidence="9">
    <location>
        <position position="116"/>
    </location>
    <ligand>
        <name>Mg(2+)</name>
        <dbReference type="ChEBI" id="CHEBI:18420"/>
    </ligand>
</feature>
<comment type="cofactor">
    <cofactor evidence="9">
        <name>Mg(2+)</name>
        <dbReference type="ChEBI" id="CHEBI:18420"/>
    </cofactor>
</comment>
<dbReference type="Proteomes" id="UP000181901">
    <property type="component" value="Unassembled WGS sequence"/>
</dbReference>
<evidence type="ECO:0000256" key="6">
    <source>
        <dbReference type="ARBA" id="ARBA00022759"/>
    </source>
</evidence>
<name>A0A1J5NFC5_9BACT</name>
<dbReference type="CDD" id="cd00593">
    <property type="entry name" value="RIBOc"/>
    <property type="match status" value="1"/>
</dbReference>
<keyword evidence="3 9" id="KW-0698">rRNA processing</keyword>
<dbReference type="SUPFAM" id="SSF54768">
    <property type="entry name" value="dsRNA-binding domain-like"/>
    <property type="match status" value="1"/>
</dbReference>
<dbReference type="GO" id="GO:0006397">
    <property type="term" value="P:mRNA processing"/>
    <property type="evidence" value="ECO:0007669"/>
    <property type="project" value="UniProtKB-UniRule"/>
</dbReference>
<dbReference type="PROSITE" id="PS50142">
    <property type="entry name" value="RNASE_3_2"/>
    <property type="match status" value="1"/>
</dbReference>
<dbReference type="PROSITE" id="PS50137">
    <property type="entry name" value="DS_RBD"/>
    <property type="match status" value="1"/>
</dbReference>
<evidence type="ECO:0000256" key="5">
    <source>
        <dbReference type="ARBA" id="ARBA00022722"/>
    </source>
</evidence>
<evidence type="ECO:0000256" key="1">
    <source>
        <dbReference type="ARBA" id="ARBA00000109"/>
    </source>
</evidence>
<dbReference type="PANTHER" id="PTHR11207">
    <property type="entry name" value="RIBONUCLEASE III"/>
    <property type="match status" value="1"/>
</dbReference>
<dbReference type="Pfam" id="PF00035">
    <property type="entry name" value="dsrm"/>
    <property type="match status" value="1"/>
</dbReference>
<reference evidence="12 13" key="1">
    <citation type="submission" date="2015-09" db="EMBL/GenBank/DDBJ databases">
        <title>Genome of Desulfovibrio dechloracetivorans BerOc1, a mercury methylating strain isolated from highly hydrocarbons and metals contaminated coastal sediments.</title>
        <authorList>
            <person name="Goni Urriza M."/>
            <person name="Gassie C."/>
            <person name="Bouchez O."/>
            <person name="Klopp C."/>
            <person name="Ranchou-Peyruse A."/>
            <person name="Remy G."/>
        </authorList>
    </citation>
    <scope>NUCLEOTIDE SEQUENCE [LARGE SCALE GENOMIC DNA]</scope>
    <source>
        <strain evidence="12 13">BerOc1</strain>
    </source>
</reference>
<feature type="active site" evidence="9">
    <location>
        <position position="47"/>
    </location>
</feature>
<keyword evidence="4 9" id="KW-0507">mRNA processing</keyword>
<evidence type="ECO:0000256" key="2">
    <source>
        <dbReference type="ARBA" id="ARBA00010183"/>
    </source>
</evidence>
<evidence type="ECO:0000259" key="10">
    <source>
        <dbReference type="PROSITE" id="PS50137"/>
    </source>
</evidence>
<gene>
    <name evidence="9 12" type="primary">rnc</name>
    <name evidence="12" type="ORF">BerOc1_02357</name>
</gene>
<dbReference type="SMART" id="SM00535">
    <property type="entry name" value="RIBOc"/>
    <property type="match status" value="1"/>
</dbReference>
<dbReference type="EC" id="3.1.26.3" evidence="9"/>
<comment type="similarity">
    <text evidence="2">Belongs to the ribonuclease III family.</text>
</comment>
<keyword evidence="9" id="KW-0479">Metal-binding</keyword>
<dbReference type="InterPro" id="IPR011907">
    <property type="entry name" value="RNase_III"/>
</dbReference>
<keyword evidence="13" id="KW-1185">Reference proteome</keyword>
<keyword evidence="9" id="KW-0699">rRNA-binding</keyword>
<evidence type="ECO:0000259" key="11">
    <source>
        <dbReference type="PROSITE" id="PS50142"/>
    </source>
</evidence>
<evidence type="ECO:0000256" key="3">
    <source>
        <dbReference type="ARBA" id="ARBA00022552"/>
    </source>
</evidence>
<evidence type="ECO:0000313" key="13">
    <source>
        <dbReference type="Proteomes" id="UP000181901"/>
    </source>
</evidence>
<dbReference type="InterPro" id="IPR000999">
    <property type="entry name" value="RNase_III_dom"/>
</dbReference>
<dbReference type="SUPFAM" id="SSF69065">
    <property type="entry name" value="RNase III domain-like"/>
    <property type="match status" value="1"/>
</dbReference>
<dbReference type="GO" id="GO:0008033">
    <property type="term" value="P:tRNA processing"/>
    <property type="evidence" value="ECO:0007669"/>
    <property type="project" value="UniProtKB-KW"/>
</dbReference>
<dbReference type="HAMAP" id="MF_00104">
    <property type="entry name" value="RNase_III"/>
    <property type="match status" value="1"/>
</dbReference>
<feature type="active site" evidence="9">
    <location>
        <position position="119"/>
    </location>
</feature>
<comment type="caution">
    <text evidence="12">The sequence shown here is derived from an EMBL/GenBank/DDBJ whole genome shotgun (WGS) entry which is preliminary data.</text>
</comment>
<feature type="domain" description="RNase III" evidence="11">
    <location>
        <begin position="3"/>
        <end position="130"/>
    </location>
</feature>
<dbReference type="PANTHER" id="PTHR11207:SF0">
    <property type="entry name" value="RIBONUCLEASE 3"/>
    <property type="match status" value="1"/>
</dbReference>
<organism evidence="12 13">
    <name type="scientific">Pseudodesulfovibrio hydrargyri</name>
    <dbReference type="NCBI Taxonomy" id="2125990"/>
    <lineage>
        <taxon>Bacteria</taxon>
        <taxon>Pseudomonadati</taxon>
        <taxon>Thermodesulfobacteriota</taxon>
        <taxon>Desulfovibrionia</taxon>
        <taxon>Desulfovibrionales</taxon>
        <taxon>Desulfovibrionaceae</taxon>
    </lineage>
</organism>
<dbReference type="GO" id="GO:0006364">
    <property type="term" value="P:rRNA processing"/>
    <property type="evidence" value="ECO:0007669"/>
    <property type="project" value="UniProtKB-UniRule"/>
</dbReference>
<dbReference type="GO" id="GO:0003725">
    <property type="term" value="F:double-stranded RNA binding"/>
    <property type="evidence" value="ECO:0007669"/>
    <property type="project" value="TreeGrafter"/>
</dbReference>
<dbReference type="GO" id="GO:0005737">
    <property type="term" value="C:cytoplasm"/>
    <property type="evidence" value="ECO:0007669"/>
    <property type="project" value="UniProtKB-SubCell"/>
</dbReference>
<dbReference type="Pfam" id="PF14622">
    <property type="entry name" value="Ribonucleas_3_3"/>
    <property type="match status" value="1"/>
</dbReference>
<dbReference type="InterPro" id="IPR014720">
    <property type="entry name" value="dsRBD_dom"/>
</dbReference>
<dbReference type="Gene3D" id="1.10.1520.10">
    <property type="entry name" value="Ribonuclease III domain"/>
    <property type="match status" value="1"/>
</dbReference>
<dbReference type="GO" id="GO:0019843">
    <property type="term" value="F:rRNA binding"/>
    <property type="evidence" value="ECO:0007669"/>
    <property type="project" value="UniProtKB-KW"/>
</dbReference>
<accession>A0A1J5NFC5</accession>
<dbReference type="OrthoDB" id="9805026at2"/>
<keyword evidence="9" id="KW-0819">tRNA processing</keyword>
<evidence type="ECO:0000256" key="4">
    <source>
        <dbReference type="ARBA" id="ARBA00022664"/>
    </source>
</evidence>
<comment type="catalytic activity">
    <reaction evidence="1 9">
        <text>Endonucleolytic cleavage to 5'-phosphomonoester.</text>
        <dbReference type="EC" id="3.1.26.3"/>
    </reaction>
</comment>
<dbReference type="GO" id="GO:0046872">
    <property type="term" value="F:metal ion binding"/>
    <property type="evidence" value="ECO:0007669"/>
    <property type="project" value="UniProtKB-KW"/>
</dbReference>
<evidence type="ECO:0000313" key="12">
    <source>
        <dbReference type="EMBL" id="OIQ50425.1"/>
    </source>
</evidence>
<dbReference type="FunFam" id="1.10.1520.10:FF:000001">
    <property type="entry name" value="Ribonuclease 3"/>
    <property type="match status" value="1"/>
</dbReference>
<keyword evidence="7 9" id="KW-0378">Hydrolase</keyword>
<dbReference type="InterPro" id="IPR036389">
    <property type="entry name" value="RNase_III_sf"/>
</dbReference>
<feature type="binding site" evidence="9">
    <location>
        <position position="43"/>
    </location>
    <ligand>
        <name>Mg(2+)</name>
        <dbReference type="ChEBI" id="CHEBI:18420"/>
    </ligand>
</feature>
<dbReference type="GO" id="GO:0010468">
    <property type="term" value="P:regulation of gene expression"/>
    <property type="evidence" value="ECO:0007669"/>
    <property type="project" value="TreeGrafter"/>
</dbReference>
<keyword evidence="5 9" id="KW-0540">Nuclease</keyword>
<dbReference type="Gene3D" id="3.30.160.20">
    <property type="match status" value="1"/>
</dbReference>